<dbReference type="RefSeq" id="WP_255159294.1">
    <property type="nucleotide sequence ID" value="NZ_CP101497.1"/>
</dbReference>
<sequence length="120" mass="12723">MVTISLEHDTLTIRLGPLERLFAVRGNLSLPLRHIASAESVPDGLAAVTGLRAPGLSVPGRTKFGTWRRRQGTTVVLVRGRGPALRIRSTTGRARDVLVSTPHAAELAAQITAARTGVGQ</sequence>
<protein>
    <recommendedName>
        <fullName evidence="3">Bacterial Pleckstrin homology domain-containing protein</fullName>
    </recommendedName>
</protein>
<organism evidence="1 2">
    <name type="scientific">Microcella humidisoli</name>
    <dbReference type="NCBI Taxonomy" id="2963406"/>
    <lineage>
        <taxon>Bacteria</taxon>
        <taxon>Bacillati</taxon>
        <taxon>Actinomycetota</taxon>
        <taxon>Actinomycetes</taxon>
        <taxon>Micrococcales</taxon>
        <taxon>Microbacteriaceae</taxon>
        <taxon>Microcella</taxon>
    </lineage>
</organism>
<name>A0ABY5FVJ2_9MICO</name>
<dbReference type="Proteomes" id="UP001060039">
    <property type="component" value="Chromosome"/>
</dbReference>
<proteinExistence type="predicted"/>
<accession>A0ABY5FVJ2</accession>
<keyword evidence="2" id="KW-1185">Reference proteome</keyword>
<evidence type="ECO:0000313" key="1">
    <source>
        <dbReference type="EMBL" id="UTT62152.1"/>
    </source>
</evidence>
<evidence type="ECO:0000313" key="2">
    <source>
        <dbReference type="Proteomes" id="UP001060039"/>
    </source>
</evidence>
<reference evidence="1" key="1">
    <citation type="submission" date="2022-07" db="EMBL/GenBank/DDBJ databases">
        <title>Taxonomic analysis of Microcella humidisoli nov. sp., isolated from riverside soil.</title>
        <authorList>
            <person name="Molina K.M."/>
            <person name="Kim S.B."/>
        </authorList>
    </citation>
    <scope>NUCLEOTIDE SEQUENCE</scope>
    <source>
        <strain evidence="1">MMS21-STM10</strain>
    </source>
</reference>
<evidence type="ECO:0008006" key="3">
    <source>
        <dbReference type="Google" id="ProtNLM"/>
    </source>
</evidence>
<gene>
    <name evidence="1" type="ORF">NNL39_10860</name>
</gene>
<dbReference type="EMBL" id="CP101497">
    <property type="protein sequence ID" value="UTT62152.1"/>
    <property type="molecule type" value="Genomic_DNA"/>
</dbReference>